<dbReference type="Gene3D" id="1.20.1420.30">
    <property type="entry name" value="NCX, central ion-binding region"/>
    <property type="match status" value="2"/>
</dbReference>
<dbReference type="OrthoDB" id="407410at2759"/>
<feature type="transmembrane region" description="Helical" evidence="8">
    <location>
        <begin position="881"/>
        <end position="899"/>
    </location>
</feature>
<dbReference type="GO" id="GO:0016020">
    <property type="term" value="C:membrane"/>
    <property type="evidence" value="ECO:0007669"/>
    <property type="project" value="UniProtKB-SubCell"/>
</dbReference>
<dbReference type="GO" id="GO:0008324">
    <property type="term" value="F:monoatomic cation transmembrane transporter activity"/>
    <property type="evidence" value="ECO:0007669"/>
    <property type="project" value="TreeGrafter"/>
</dbReference>
<feature type="region of interest" description="Disordered" evidence="7">
    <location>
        <begin position="782"/>
        <end position="808"/>
    </location>
</feature>
<dbReference type="PANTHER" id="PTHR12266">
    <property type="entry name" value="NA+/CA2+ K+ INDEPENDENT EXCHANGER"/>
    <property type="match status" value="1"/>
</dbReference>
<evidence type="ECO:0000313" key="11">
    <source>
        <dbReference type="Proteomes" id="UP000799772"/>
    </source>
</evidence>
<feature type="transmembrane region" description="Helical" evidence="8">
    <location>
        <begin position="947"/>
        <end position="974"/>
    </location>
</feature>
<feature type="transmembrane region" description="Helical" evidence="8">
    <location>
        <begin position="182"/>
        <end position="203"/>
    </location>
</feature>
<evidence type="ECO:0000256" key="5">
    <source>
        <dbReference type="ARBA" id="ARBA00022989"/>
    </source>
</evidence>
<feature type="compositionally biased region" description="Basic and acidic residues" evidence="7">
    <location>
        <begin position="482"/>
        <end position="495"/>
    </location>
</feature>
<keyword evidence="5 8" id="KW-1133">Transmembrane helix</keyword>
<feature type="transmembrane region" description="Helical" evidence="8">
    <location>
        <begin position="27"/>
        <end position="44"/>
    </location>
</feature>
<evidence type="ECO:0000259" key="9">
    <source>
        <dbReference type="Pfam" id="PF01699"/>
    </source>
</evidence>
<reference evidence="10" key="1">
    <citation type="journal article" date="2020" name="Stud. Mycol.">
        <title>101 Dothideomycetes genomes: a test case for predicting lifestyles and emergence of pathogens.</title>
        <authorList>
            <person name="Haridas S."/>
            <person name="Albert R."/>
            <person name="Binder M."/>
            <person name="Bloem J."/>
            <person name="Labutti K."/>
            <person name="Salamov A."/>
            <person name="Andreopoulos B."/>
            <person name="Baker S."/>
            <person name="Barry K."/>
            <person name="Bills G."/>
            <person name="Bluhm B."/>
            <person name="Cannon C."/>
            <person name="Castanera R."/>
            <person name="Culley D."/>
            <person name="Daum C."/>
            <person name="Ezra D."/>
            <person name="Gonzalez J."/>
            <person name="Henrissat B."/>
            <person name="Kuo A."/>
            <person name="Liang C."/>
            <person name="Lipzen A."/>
            <person name="Lutzoni F."/>
            <person name="Magnuson J."/>
            <person name="Mondo S."/>
            <person name="Nolan M."/>
            <person name="Ohm R."/>
            <person name="Pangilinan J."/>
            <person name="Park H.-J."/>
            <person name="Ramirez L."/>
            <person name="Alfaro M."/>
            <person name="Sun H."/>
            <person name="Tritt A."/>
            <person name="Yoshinaga Y."/>
            <person name="Zwiers L.-H."/>
            <person name="Turgeon B."/>
            <person name="Goodwin S."/>
            <person name="Spatafora J."/>
            <person name="Crous P."/>
            <person name="Grigoriev I."/>
        </authorList>
    </citation>
    <scope>NUCLEOTIDE SEQUENCE</scope>
    <source>
        <strain evidence="10">CBS 133067</strain>
    </source>
</reference>
<dbReference type="AlphaFoldDB" id="A0A9P4II71"/>
<organism evidence="10 11">
    <name type="scientific">Rhizodiscina lignyota</name>
    <dbReference type="NCBI Taxonomy" id="1504668"/>
    <lineage>
        <taxon>Eukaryota</taxon>
        <taxon>Fungi</taxon>
        <taxon>Dikarya</taxon>
        <taxon>Ascomycota</taxon>
        <taxon>Pezizomycotina</taxon>
        <taxon>Dothideomycetes</taxon>
        <taxon>Pleosporomycetidae</taxon>
        <taxon>Aulographales</taxon>
        <taxon>Rhizodiscinaceae</taxon>
        <taxon>Rhizodiscina</taxon>
    </lineage>
</organism>
<evidence type="ECO:0000256" key="4">
    <source>
        <dbReference type="ARBA" id="ARBA00022692"/>
    </source>
</evidence>
<name>A0A9P4II71_9PEZI</name>
<comment type="caution">
    <text evidence="10">The sequence shown here is derived from an EMBL/GenBank/DDBJ whole genome shotgun (WGS) entry which is preliminary data.</text>
</comment>
<feature type="region of interest" description="Disordered" evidence="7">
    <location>
        <begin position="283"/>
        <end position="311"/>
    </location>
</feature>
<keyword evidence="4 8" id="KW-0812">Transmembrane</keyword>
<feature type="transmembrane region" description="Helical" evidence="8">
    <location>
        <begin position="143"/>
        <end position="162"/>
    </location>
</feature>
<dbReference type="Proteomes" id="UP000799772">
    <property type="component" value="Unassembled WGS sequence"/>
</dbReference>
<keyword evidence="11" id="KW-1185">Reference proteome</keyword>
<feature type="domain" description="Sodium/calcium exchanger membrane region" evidence="9">
    <location>
        <begin position="885"/>
        <end position="1045"/>
    </location>
</feature>
<keyword evidence="3" id="KW-0813">Transport</keyword>
<comment type="subcellular location">
    <subcellularLocation>
        <location evidence="1">Membrane</location>
        <topology evidence="1">Multi-pass membrane protein</topology>
    </subcellularLocation>
</comment>
<feature type="compositionally biased region" description="Low complexity" evidence="7">
    <location>
        <begin position="783"/>
        <end position="797"/>
    </location>
</feature>
<dbReference type="GO" id="GO:0006874">
    <property type="term" value="P:intracellular calcium ion homeostasis"/>
    <property type="evidence" value="ECO:0007669"/>
    <property type="project" value="TreeGrafter"/>
</dbReference>
<evidence type="ECO:0000256" key="8">
    <source>
        <dbReference type="SAM" id="Phobius"/>
    </source>
</evidence>
<protein>
    <recommendedName>
        <fullName evidence="9">Sodium/calcium exchanger membrane region domain-containing protein</fullName>
    </recommendedName>
</protein>
<dbReference type="Pfam" id="PF01699">
    <property type="entry name" value="Na_Ca_ex"/>
    <property type="match status" value="2"/>
</dbReference>
<gene>
    <name evidence="10" type="ORF">NA57DRAFT_39614</name>
</gene>
<dbReference type="EMBL" id="ML978126">
    <property type="protein sequence ID" value="KAF2098656.1"/>
    <property type="molecule type" value="Genomic_DNA"/>
</dbReference>
<accession>A0A9P4II71</accession>
<evidence type="ECO:0000256" key="7">
    <source>
        <dbReference type="SAM" id="MobiDB-lite"/>
    </source>
</evidence>
<feature type="transmembrane region" description="Helical" evidence="8">
    <location>
        <begin position="112"/>
        <end position="131"/>
    </location>
</feature>
<feature type="transmembrane region" description="Helical" evidence="8">
    <location>
        <begin position="239"/>
        <end position="263"/>
    </location>
</feature>
<keyword evidence="6 8" id="KW-0472">Membrane</keyword>
<evidence type="ECO:0000256" key="1">
    <source>
        <dbReference type="ARBA" id="ARBA00004141"/>
    </source>
</evidence>
<dbReference type="InterPro" id="IPR004837">
    <property type="entry name" value="NaCa_Exmemb"/>
</dbReference>
<evidence type="ECO:0000256" key="3">
    <source>
        <dbReference type="ARBA" id="ARBA00022448"/>
    </source>
</evidence>
<feature type="compositionally biased region" description="Polar residues" evidence="7">
    <location>
        <begin position="556"/>
        <end position="573"/>
    </location>
</feature>
<feature type="transmembrane region" description="Helical" evidence="8">
    <location>
        <begin position="215"/>
        <end position="233"/>
    </location>
</feature>
<evidence type="ECO:0000313" key="10">
    <source>
        <dbReference type="EMBL" id="KAF2098656.1"/>
    </source>
</evidence>
<feature type="compositionally biased region" description="Low complexity" evidence="7">
    <location>
        <begin position="608"/>
        <end position="618"/>
    </location>
</feature>
<comment type="similarity">
    <text evidence="2">Belongs to the Ca(2+):cation antiporter (CaCA) (TC 2.A.19) family.</text>
</comment>
<dbReference type="InterPro" id="IPR051359">
    <property type="entry name" value="CaCA_antiporter"/>
</dbReference>
<feature type="domain" description="Sodium/calcium exchanger membrane region" evidence="9">
    <location>
        <begin position="118"/>
        <end position="259"/>
    </location>
</feature>
<feature type="transmembrane region" description="Helical" evidence="8">
    <location>
        <begin position="849"/>
        <end position="869"/>
    </location>
</feature>
<feature type="transmembrane region" description="Helical" evidence="8">
    <location>
        <begin position="905"/>
        <end position="927"/>
    </location>
</feature>
<dbReference type="PANTHER" id="PTHR12266:SF0">
    <property type="entry name" value="MITOCHONDRIAL SODIUM_CALCIUM EXCHANGER PROTEIN"/>
    <property type="match status" value="1"/>
</dbReference>
<sequence>MRHPATPSGACHERTPYHRKRKFSARPFYLALLAISALCAYNLVTGRSGTLSNGGETLVTRDISDVFGQDCHLVHRAPDKCAFVKAHCPDEEAGLFSYLTLYYCNLPQVQPFAFIVIALWLCLLFSTIGIAASDFFCVNLSTIASLLGMSESLAGVTFLAFGNGSPDVFSTFAAMGTNSGSLAVGELIGAASFITAVVAGSMAIVRPFKVARKSFVRDVGFFIVAAAFSIVFLRDSKLYLWESAAMVGFYLFYVAFVIFWHWWQGKSRKRRHTEALARDHFVGPGSDVEPVEPYHDDEDLPTNGRPTPSRTTTMTDFIALERGATDWSEEIDADDQEEARERWLGEISSNMRVNRPRVGARRGTLNPIRPSLVGALEFRAVLAGLEKSRNIQSIPINLRRYSDDPTFTSAQQHDQLSTISDPPVRPSYEVIAEYGAQHNPNNQYLDVKGATGHRARAVSANDIDRLDPAMVAHFDHLGPVNEEDRSRQTSHDHGTDGAGPSTPSVQVSLTPPPSEPSSSRAPSIHPPQRSEGPQFLVPPSNEFYGPPSRPRPLNDRSLSPGSIPQLQPESNQRPDPPKLQIPQPPHRQESGASSPLSPFPLFVDDPNTSTRSRASSLRLPPPGESHEALHANGHLQHYEVSRKRLRWWPYRILPPPEVLFSTLFPTLCNWREKNIWERSLGIVAAPSIFCLTITLPIVEIEQKLERESRIPTLTLPSGGSLVANGHPDNRKSTITILEPDSSTIIDTTDPGSTVKSIGAHGTTATVAVSAENLHQHAEHPETLPLLSPSQPRLLDSPEQLPSASSVNDPAGPKEWNRWLLMIQCFTSPVFTMLIFYANFLSDDHGPLLLLKMCLYSLIVGCALLALVLTTSTPTRPPKWRTSLCFVGFIVSIAWISTIANEVVGVLKWLGVVLNMSDAILGLTVFAVGNSLGDFVADVTVARLGFPVMALSACFGGPMLNILLGIGLSGMYMTITRAQKKGEKHPDQPLRLKPFHVDVSGTLLISGATLLITLVCLLIAVPLRKWRMDRVIGMLLIILWVASTATNVVVELLGLSDDIG</sequence>
<feature type="transmembrane region" description="Helical" evidence="8">
    <location>
        <begin position="818"/>
        <end position="837"/>
    </location>
</feature>
<proteinExistence type="inferred from homology"/>
<feature type="region of interest" description="Disordered" evidence="7">
    <location>
        <begin position="478"/>
        <end position="631"/>
    </location>
</feature>
<evidence type="ECO:0000256" key="2">
    <source>
        <dbReference type="ARBA" id="ARBA00008170"/>
    </source>
</evidence>
<feature type="transmembrane region" description="Helical" evidence="8">
    <location>
        <begin position="1030"/>
        <end position="1049"/>
    </location>
</feature>
<dbReference type="InterPro" id="IPR044880">
    <property type="entry name" value="NCX_ion-bd_dom_sf"/>
</dbReference>
<evidence type="ECO:0000256" key="6">
    <source>
        <dbReference type="ARBA" id="ARBA00023136"/>
    </source>
</evidence>
<feature type="transmembrane region" description="Helical" evidence="8">
    <location>
        <begin position="994"/>
        <end position="1018"/>
    </location>
</feature>